<dbReference type="PANTHER" id="PTHR30576">
    <property type="entry name" value="COLANIC BIOSYNTHESIS UDP-GLUCOSE LIPID CARRIER TRANSFERASE"/>
    <property type="match status" value="1"/>
</dbReference>
<evidence type="ECO:0000256" key="1">
    <source>
        <dbReference type="ARBA" id="ARBA00006464"/>
    </source>
</evidence>
<keyword evidence="4" id="KW-0808">Transferase</keyword>
<protein>
    <submittedName>
        <fullName evidence="4">Sugar transferase</fullName>
    </submittedName>
</protein>
<feature type="domain" description="Bacterial sugar transferase" evidence="3">
    <location>
        <begin position="2"/>
        <end position="179"/>
    </location>
</feature>
<gene>
    <name evidence="4" type="ORF">FBR43_04835</name>
</gene>
<dbReference type="GO" id="GO:0000271">
    <property type="term" value="P:polysaccharide biosynthetic process"/>
    <property type="evidence" value="ECO:0007669"/>
    <property type="project" value="UniProtKB-KW"/>
</dbReference>
<dbReference type="AlphaFoldDB" id="A0A4U1L2C5"/>
<evidence type="ECO:0000313" key="4">
    <source>
        <dbReference type="EMBL" id="TKD50155.1"/>
    </source>
</evidence>
<dbReference type="PANTHER" id="PTHR30576:SF10">
    <property type="entry name" value="SLL5057 PROTEIN"/>
    <property type="match status" value="1"/>
</dbReference>
<comment type="similarity">
    <text evidence="1">Belongs to the bacterial sugar transferase family.</text>
</comment>
<dbReference type="InterPro" id="IPR003362">
    <property type="entry name" value="Bact_transf"/>
</dbReference>
<dbReference type="RefSeq" id="WP_136942097.1">
    <property type="nucleotide sequence ID" value="NZ_SWKR01000002.1"/>
</dbReference>
<name>A0A4U1L2C5_9SPHN</name>
<sequence length="186" mass="21125">MKRLIDIVVSFVLLILLSPLFVVLAALVCLTTPGRALHWSNRVGRDNRKFEMPKFRTMRDSTPQLPTHLLTNCSDCVTQVGRFLRRSSLDELPQLWSVLTGTMSLVGPRPALFNQGDLIALRTDRGAQTLLPGVTGWAQVNGRDDLPIPLKVEFDVEYLRRQSLWFDLRILFMTVRTVFSGKGVRF</sequence>
<proteinExistence type="inferred from homology"/>
<evidence type="ECO:0000259" key="3">
    <source>
        <dbReference type="Pfam" id="PF02397"/>
    </source>
</evidence>
<keyword evidence="5" id="KW-1185">Reference proteome</keyword>
<keyword evidence="2" id="KW-0270">Exopolysaccharide synthesis</keyword>
<evidence type="ECO:0000313" key="5">
    <source>
        <dbReference type="Proteomes" id="UP000309138"/>
    </source>
</evidence>
<dbReference type="GO" id="GO:0016780">
    <property type="term" value="F:phosphotransferase activity, for other substituted phosphate groups"/>
    <property type="evidence" value="ECO:0007669"/>
    <property type="project" value="TreeGrafter"/>
</dbReference>
<dbReference type="OrthoDB" id="9808602at2"/>
<dbReference type="Proteomes" id="UP000309138">
    <property type="component" value="Unassembled WGS sequence"/>
</dbReference>
<reference evidence="4 5" key="1">
    <citation type="submission" date="2019-04" db="EMBL/GenBank/DDBJ databases">
        <authorList>
            <person name="Yang Y."/>
            <person name="Wei D."/>
        </authorList>
    </citation>
    <scope>NUCLEOTIDE SEQUENCE [LARGE SCALE GENOMIC DNA]</scope>
    <source>
        <strain evidence="4 5">L-1-4w-11</strain>
    </source>
</reference>
<organism evidence="4 5">
    <name type="scientific">Sphingomonas baiyangensis</name>
    <dbReference type="NCBI Taxonomy" id="2572576"/>
    <lineage>
        <taxon>Bacteria</taxon>
        <taxon>Pseudomonadati</taxon>
        <taxon>Pseudomonadota</taxon>
        <taxon>Alphaproteobacteria</taxon>
        <taxon>Sphingomonadales</taxon>
        <taxon>Sphingomonadaceae</taxon>
        <taxon>Sphingomonas</taxon>
    </lineage>
</organism>
<comment type="caution">
    <text evidence="4">The sequence shown here is derived from an EMBL/GenBank/DDBJ whole genome shotgun (WGS) entry which is preliminary data.</text>
</comment>
<dbReference type="Pfam" id="PF02397">
    <property type="entry name" value="Bac_transf"/>
    <property type="match status" value="1"/>
</dbReference>
<accession>A0A4U1L2C5</accession>
<dbReference type="EMBL" id="SWKR01000002">
    <property type="protein sequence ID" value="TKD50155.1"/>
    <property type="molecule type" value="Genomic_DNA"/>
</dbReference>
<evidence type="ECO:0000256" key="2">
    <source>
        <dbReference type="ARBA" id="ARBA00023169"/>
    </source>
</evidence>